<feature type="transmembrane region" description="Helical" evidence="12">
    <location>
        <begin position="1099"/>
        <end position="1117"/>
    </location>
</feature>
<dbReference type="EMBL" id="CAUYUJ010020837">
    <property type="protein sequence ID" value="CAK0900760.1"/>
    <property type="molecule type" value="Genomic_DNA"/>
</dbReference>
<keyword evidence="8" id="KW-0350">Heme biosynthesis</keyword>
<proteinExistence type="predicted"/>
<protein>
    <recommendedName>
        <fullName evidence="15">Cytochrome c oxidase assembly protein COX15</fullName>
    </recommendedName>
</protein>
<keyword evidence="5 12" id="KW-1133">Transmembrane helix</keyword>
<evidence type="ECO:0000313" key="13">
    <source>
        <dbReference type="EMBL" id="CAK0900760.1"/>
    </source>
</evidence>
<evidence type="ECO:0000313" key="14">
    <source>
        <dbReference type="Proteomes" id="UP001189429"/>
    </source>
</evidence>
<feature type="transmembrane region" description="Helical" evidence="12">
    <location>
        <begin position="1155"/>
        <end position="1172"/>
    </location>
</feature>
<comment type="pathway">
    <text evidence="10">Porphyrin-containing compound metabolism; heme A biosynthesis; heme A from heme O: step 1/1.</text>
</comment>
<dbReference type="PANTHER" id="PTHR23289">
    <property type="entry name" value="CYTOCHROME C OXIDASE ASSEMBLY PROTEIN COX15"/>
    <property type="match status" value="1"/>
</dbReference>
<evidence type="ECO:0000256" key="10">
    <source>
        <dbReference type="ARBA" id="ARBA00044501"/>
    </source>
</evidence>
<keyword evidence="7" id="KW-0408">Iron</keyword>
<dbReference type="InterPro" id="IPR003780">
    <property type="entry name" value="COX15/CtaA_fam"/>
</dbReference>
<evidence type="ECO:0008006" key="15">
    <source>
        <dbReference type="Google" id="ProtNLM"/>
    </source>
</evidence>
<evidence type="ECO:0000256" key="6">
    <source>
        <dbReference type="ARBA" id="ARBA00023002"/>
    </source>
</evidence>
<evidence type="ECO:0000256" key="8">
    <source>
        <dbReference type="ARBA" id="ARBA00023133"/>
    </source>
</evidence>
<feature type="transmembrane region" description="Helical" evidence="12">
    <location>
        <begin position="1129"/>
        <end position="1149"/>
    </location>
</feature>
<accession>A0ABN9XM59</accession>
<comment type="catalytic activity">
    <reaction evidence="11">
        <text>Fe(II)-heme o + 2 A + H2O = Fe(II)-heme a + 2 AH2</text>
        <dbReference type="Rhea" id="RHEA:63388"/>
        <dbReference type="ChEBI" id="CHEBI:13193"/>
        <dbReference type="ChEBI" id="CHEBI:15377"/>
        <dbReference type="ChEBI" id="CHEBI:17499"/>
        <dbReference type="ChEBI" id="CHEBI:60530"/>
        <dbReference type="ChEBI" id="CHEBI:61715"/>
        <dbReference type="EC" id="1.17.99.9"/>
    </reaction>
    <physiologicalReaction direction="left-to-right" evidence="11">
        <dbReference type="Rhea" id="RHEA:63389"/>
    </physiologicalReaction>
</comment>
<evidence type="ECO:0000256" key="7">
    <source>
        <dbReference type="ARBA" id="ARBA00023004"/>
    </source>
</evidence>
<keyword evidence="14" id="KW-1185">Reference proteome</keyword>
<dbReference type="Proteomes" id="UP001189429">
    <property type="component" value="Unassembled WGS sequence"/>
</dbReference>
<keyword evidence="6" id="KW-0560">Oxidoreductase</keyword>
<comment type="caution">
    <text evidence="13">The sequence shown here is derived from an EMBL/GenBank/DDBJ whole genome shotgun (WGS) entry which is preliminary data.</text>
</comment>
<evidence type="ECO:0000256" key="4">
    <source>
        <dbReference type="ARBA" id="ARBA00022723"/>
    </source>
</evidence>
<evidence type="ECO:0000256" key="12">
    <source>
        <dbReference type="SAM" id="Phobius"/>
    </source>
</evidence>
<feature type="transmembrane region" description="Helical" evidence="12">
    <location>
        <begin position="939"/>
        <end position="957"/>
    </location>
</feature>
<evidence type="ECO:0000256" key="11">
    <source>
        <dbReference type="ARBA" id="ARBA00048044"/>
    </source>
</evidence>
<reference evidence="13" key="1">
    <citation type="submission" date="2023-10" db="EMBL/GenBank/DDBJ databases">
        <authorList>
            <person name="Chen Y."/>
            <person name="Shah S."/>
            <person name="Dougan E. K."/>
            <person name="Thang M."/>
            <person name="Chan C."/>
        </authorList>
    </citation>
    <scope>NUCLEOTIDE SEQUENCE [LARGE SCALE GENOMIC DNA]</scope>
</reference>
<evidence type="ECO:0000256" key="9">
    <source>
        <dbReference type="ARBA" id="ARBA00023136"/>
    </source>
</evidence>
<evidence type="ECO:0000256" key="3">
    <source>
        <dbReference type="ARBA" id="ARBA00022692"/>
    </source>
</evidence>
<name>A0ABN9XM59_9DINO</name>
<feature type="transmembrane region" description="Helical" evidence="12">
    <location>
        <begin position="1029"/>
        <end position="1048"/>
    </location>
</feature>
<organism evidence="13 14">
    <name type="scientific">Prorocentrum cordatum</name>
    <dbReference type="NCBI Taxonomy" id="2364126"/>
    <lineage>
        <taxon>Eukaryota</taxon>
        <taxon>Sar</taxon>
        <taxon>Alveolata</taxon>
        <taxon>Dinophyceae</taxon>
        <taxon>Prorocentrales</taxon>
        <taxon>Prorocentraceae</taxon>
        <taxon>Prorocentrum</taxon>
    </lineage>
</organism>
<feature type="transmembrane region" description="Helical" evidence="12">
    <location>
        <begin position="909"/>
        <end position="927"/>
    </location>
</feature>
<dbReference type="InterPro" id="IPR023754">
    <property type="entry name" value="HemeA_Synthase_type2"/>
</dbReference>
<evidence type="ECO:0000256" key="2">
    <source>
        <dbReference type="ARBA" id="ARBA00004141"/>
    </source>
</evidence>
<sequence length="1186" mass="126594">MGWRAPVPDAGALAIARARLCNVEGAGAGLAQSFAESIAGSGWGNVKESAIAEHVGRFLKTEAESTGGAVALEIAGAGAGGVSKIKLFLAKRRCDCVKTHWKHFGLVVLADRVRGAVAFRSLVLRPTQVAAAAVRPAASPAMLWHQTRFFTFVEAQRKHTHFALGVLIQEGLADAFGRSDRLPDKGDATVGLIHPAVMARAGGCVDILRHFSNALIGSNDATEVSTANVGQAIACVEQKTRVSNINQASHSSSMWSFALAACQRQLASTSKGELGDEKIDRAMQILGEDAALPSLLRRAGRIRTDEAFAAIDESVDHLFEATMLRNKRLREEQASMAGVFAACVVRGGVVTVKGDVDDQGLPEDIAFISYQLLFQLVHEASICKGGLKNLCERLVKAVGRFSYGLTGALEATRNACAAAFRAIANGVGIRNRVKDLVTSMGALPKHMLGQDQAAFLQSAFEIADICDSIDNLTICNICAGGSALSQRGGTFPDEPELEDAPVKLQLAFGLATEAKSSPMAAHVRSALAGSLRSSCQKLRIAVHIDGAMVEVASDSGPEWWKDVTLFFSLEFRQCAAVASGKAAASDGCRWECDVAGVALRGICEVIGMSTSSALANGPAPCWFNDSVKQQFPDLKGAGLEKDIASCVEPRCDIFAGGLERMGQLEGARSACLGTVSPRMYTLLSYFQGWSEAVDLACERPFTRPLGATVAESKELRKAKDPDPCLYELSVLADSETCDAIAGDARARAAPATAPLGPRAAGAARAAAAARSAGLQAQEHLGRRRVRLRGRRSGAAPAEAPASRVARLLGMGDAALVKPGYETMVGSWLVGTSGMLISMIAIGGYTRLSGSGLSMTDWRIEGRRLPSGEEEWTAEFENYKKYPEYERLHCGCMELHEFKRIYFIEWFHRMWGRTVGVLFGVPLLYFSARRVLKPALVLRFSAMFALGLSQAYVGWWMVKSGMDNPEMHTPLQGPNQRPRVSPYRLASHWAAALTLYVGCAWTALTLLRPSPAALHRTQEAIVAALRLRRAALPAAGLVGLTLLSGPFVAGNDAGHAYNTWPKMLDDWVPPEWLEAVADPRAAWRAFFEDTAVVQFDHRCLAYASVLSTIGLYGYSMLLPVSPAVVTAMSALQLAVAGQMLLGIATLMLYVPTELGVAHQAGGVAVLTALVFALHTLRTPAAAAAACL</sequence>
<dbReference type="Pfam" id="PF02628">
    <property type="entry name" value="COX15-CtaA"/>
    <property type="match status" value="1"/>
</dbReference>
<keyword evidence="9 12" id="KW-0472">Membrane</keyword>
<keyword evidence="3 12" id="KW-0812">Transmembrane</keyword>
<feature type="transmembrane region" description="Helical" evidence="12">
    <location>
        <begin position="988"/>
        <end position="1008"/>
    </location>
</feature>
<evidence type="ECO:0000256" key="1">
    <source>
        <dbReference type="ARBA" id="ARBA00001970"/>
    </source>
</evidence>
<gene>
    <name evidence="13" type="ORF">PCOR1329_LOCUS77969</name>
</gene>
<evidence type="ECO:0000256" key="5">
    <source>
        <dbReference type="ARBA" id="ARBA00022989"/>
    </source>
</evidence>
<comment type="cofactor">
    <cofactor evidence="1">
        <name>heme b</name>
        <dbReference type="ChEBI" id="CHEBI:60344"/>
    </cofactor>
</comment>
<comment type="subcellular location">
    <subcellularLocation>
        <location evidence="2">Membrane</location>
        <topology evidence="2">Multi-pass membrane protein</topology>
    </subcellularLocation>
</comment>
<keyword evidence="4" id="KW-0479">Metal-binding</keyword>
<dbReference type="PANTHER" id="PTHR23289:SF2">
    <property type="entry name" value="CYTOCHROME C OXIDASE ASSEMBLY PROTEIN COX15 HOMOLOG"/>
    <property type="match status" value="1"/>
</dbReference>